<reference evidence="2 3" key="1">
    <citation type="submission" date="2017-04" db="EMBL/GenBank/DDBJ databases">
        <title>Genome Sequence of the Model Brown-Rot Fungus Postia placenta SB12.</title>
        <authorList>
            <consortium name="DOE Joint Genome Institute"/>
            <person name="Gaskell J."/>
            <person name="Kersten P."/>
            <person name="Larrondo L.F."/>
            <person name="Canessa P."/>
            <person name="Martinez D."/>
            <person name="Hibbett D."/>
            <person name="Schmoll M."/>
            <person name="Kubicek C.P."/>
            <person name="Martinez A.T."/>
            <person name="Yadav J."/>
            <person name="Master E."/>
            <person name="Magnuson J.K."/>
            <person name="James T."/>
            <person name="Yaver D."/>
            <person name="Berka R."/>
            <person name="Labutti K."/>
            <person name="Lipzen A."/>
            <person name="Aerts A."/>
            <person name="Barry K."/>
            <person name="Henrissat B."/>
            <person name="Blanchette R."/>
            <person name="Grigoriev I."/>
            <person name="Cullen D."/>
        </authorList>
    </citation>
    <scope>NUCLEOTIDE SEQUENCE [LARGE SCALE GENOMIC DNA]</scope>
    <source>
        <strain evidence="2 3">MAD-698-R-SB12</strain>
    </source>
</reference>
<dbReference type="GeneID" id="36322999"/>
<feature type="region of interest" description="Disordered" evidence="1">
    <location>
        <begin position="1"/>
        <end position="92"/>
    </location>
</feature>
<organism evidence="2 3">
    <name type="scientific">Postia placenta MAD-698-R-SB12</name>
    <dbReference type="NCBI Taxonomy" id="670580"/>
    <lineage>
        <taxon>Eukaryota</taxon>
        <taxon>Fungi</taxon>
        <taxon>Dikarya</taxon>
        <taxon>Basidiomycota</taxon>
        <taxon>Agaricomycotina</taxon>
        <taxon>Agaricomycetes</taxon>
        <taxon>Polyporales</taxon>
        <taxon>Adustoporiaceae</taxon>
        <taxon>Rhodonia</taxon>
    </lineage>
</organism>
<sequence length="111" mass="11785">MTSTVGLHGSVTASPLNTMDTSLALKPHGSTDGEFTDVAEHSFAPLPPSPRTSPPAMGSRSPFALEYPMQASGPVGEREQPDSPDNESSTSQSFFHRMSWLVTMLCLTSCA</sequence>
<dbReference type="Proteomes" id="UP000194127">
    <property type="component" value="Unassembled WGS sequence"/>
</dbReference>
<dbReference type="EMBL" id="KZ110591">
    <property type="protein sequence ID" value="OSX66849.1"/>
    <property type="molecule type" value="Genomic_DNA"/>
</dbReference>
<keyword evidence="3" id="KW-1185">Reference proteome</keyword>
<evidence type="ECO:0000256" key="1">
    <source>
        <dbReference type="SAM" id="MobiDB-lite"/>
    </source>
</evidence>
<feature type="compositionally biased region" description="Polar residues" evidence="1">
    <location>
        <begin position="1"/>
        <end position="21"/>
    </location>
</feature>
<accession>A0A1X6NDX8</accession>
<dbReference type="AlphaFoldDB" id="A0A1X6NDX8"/>
<dbReference type="RefSeq" id="XP_024343643.1">
    <property type="nucleotide sequence ID" value="XM_024478049.1"/>
</dbReference>
<gene>
    <name evidence="2" type="ORF">POSPLADRAFT_1042156</name>
</gene>
<name>A0A1X6NDX8_9APHY</name>
<proteinExistence type="predicted"/>
<evidence type="ECO:0000313" key="2">
    <source>
        <dbReference type="EMBL" id="OSX66849.1"/>
    </source>
</evidence>
<evidence type="ECO:0000313" key="3">
    <source>
        <dbReference type="Proteomes" id="UP000194127"/>
    </source>
</evidence>
<protein>
    <submittedName>
        <fullName evidence="2">Uncharacterized protein</fullName>
    </submittedName>
</protein>